<dbReference type="Proteomes" id="UP001166674">
    <property type="component" value="Unassembled WGS sequence"/>
</dbReference>
<dbReference type="EMBL" id="JAATJV010314923">
    <property type="protein sequence ID" value="MBZ3878022.1"/>
    <property type="molecule type" value="Genomic_DNA"/>
</dbReference>
<evidence type="ECO:0000313" key="3">
    <source>
        <dbReference type="Proteomes" id="UP001166674"/>
    </source>
</evidence>
<proteinExistence type="predicted"/>
<keyword evidence="3" id="KW-1185">Reference proteome</keyword>
<comment type="caution">
    <text evidence="2">The sequence shown here is derived from an EMBL/GenBank/DDBJ whole genome shotgun (WGS) entry which is preliminary data.</text>
</comment>
<accession>A0AA41MUG8</accession>
<feature type="coiled-coil region" evidence="1">
    <location>
        <begin position="22"/>
        <end position="53"/>
    </location>
</feature>
<gene>
    <name evidence="2" type="ORF">SUZIE_145865</name>
</gene>
<organism evidence="2 3">
    <name type="scientific">Sciurus carolinensis</name>
    <name type="common">Eastern gray squirrel</name>
    <dbReference type="NCBI Taxonomy" id="30640"/>
    <lineage>
        <taxon>Eukaryota</taxon>
        <taxon>Metazoa</taxon>
        <taxon>Chordata</taxon>
        <taxon>Craniata</taxon>
        <taxon>Vertebrata</taxon>
        <taxon>Euteleostomi</taxon>
        <taxon>Mammalia</taxon>
        <taxon>Eutheria</taxon>
        <taxon>Euarchontoglires</taxon>
        <taxon>Glires</taxon>
        <taxon>Rodentia</taxon>
        <taxon>Sciuromorpha</taxon>
        <taxon>Sciuridae</taxon>
        <taxon>Sciurinae</taxon>
        <taxon>Sciurini</taxon>
        <taxon>Sciurus</taxon>
    </lineage>
</organism>
<evidence type="ECO:0000313" key="2">
    <source>
        <dbReference type="EMBL" id="MBZ3878022.1"/>
    </source>
</evidence>
<evidence type="ECO:0000256" key="1">
    <source>
        <dbReference type="SAM" id="Coils"/>
    </source>
</evidence>
<keyword evidence="1" id="KW-0175">Coiled coil</keyword>
<sequence length="85" mass="9940">MKKCDHHISDLHKQLASCYAFVEKAQKALAVWQRNLEMKTQQLEIKLSNKKEEDMHSRSPHRLVMTSCSVWTSTSRPNSSGLKRW</sequence>
<dbReference type="AlphaFoldDB" id="A0AA41MUG8"/>
<protein>
    <submittedName>
        <fullName evidence="2">Growth arrest-specific protein 7</fullName>
    </submittedName>
</protein>
<name>A0AA41MUG8_SCICA</name>
<reference evidence="2" key="1">
    <citation type="submission" date="2020-03" db="EMBL/GenBank/DDBJ databases">
        <title>Studies in the Genomics of Life Span.</title>
        <authorList>
            <person name="Glass D."/>
        </authorList>
    </citation>
    <scope>NUCLEOTIDE SEQUENCE</scope>
    <source>
        <strain evidence="2">SUZIE</strain>
        <tissue evidence="2">Muscle</tissue>
    </source>
</reference>